<dbReference type="EC" id="3.1.3.16" evidence="1"/>
<evidence type="ECO:0000256" key="2">
    <source>
        <dbReference type="ARBA" id="ARBA00022801"/>
    </source>
</evidence>
<evidence type="ECO:0000256" key="1">
    <source>
        <dbReference type="ARBA" id="ARBA00013081"/>
    </source>
</evidence>
<dbReference type="PROSITE" id="PS51746">
    <property type="entry name" value="PPM_2"/>
    <property type="match status" value="1"/>
</dbReference>
<evidence type="ECO:0000256" key="6">
    <source>
        <dbReference type="SAM" id="MobiDB-lite"/>
    </source>
</evidence>
<protein>
    <recommendedName>
        <fullName evidence="1">protein-serine/threonine phosphatase</fullName>
        <ecNumber evidence="1">3.1.3.16</ecNumber>
    </recommendedName>
</protein>
<feature type="region of interest" description="Disordered" evidence="6">
    <location>
        <begin position="120"/>
        <end position="148"/>
    </location>
</feature>
<keyword evidence="3" id="KW-0904">Protein phosphatase</keyword>
<feature type="compositionally biased region" description="Polar residues" evidence="6">
    <location>
        <begin position="120"/>
        <end position="140"/>
    </location>
</feature>
<evidence type="ECO:0000256" key="4">
    <source>
        <dbReference type="ARBA" id="ARBA00047761"/>
    </source>
</evidence>
<gene>
    <name evidence="8" type="ORF">NCGR_LOCUS6675</name>
</gene>
<evidence type="ECO:0000256" key="5">
    <source>
        <dbReference type="ARBA" id="ARBA00048336"/>
    </source>
</evidence>
<feature type="region of interest" description="Disordered" evidence="6">
    <location>
        <begin position="198"/>
        <end position="226"/>
    </location>
</feature>
<dbReference type="EMBL" id="CAJGYO010000002">
    <property type="protein sequence ID" value="CAD6210617.1"/>
    <property type="molecule type" value="Genomic_DNA"/>
</dbReference>
<proteinExistence type="predicted"/>
<dbReference type="PANTHER" id="PTHR13832">
    <property type="entry name" value="PROTEIN PHOSPHATASE 2C"/>
    <property type="match status" value="1"/>
</dbReference>
<dbReference type="SMART" id="SM00332">
    <property type="entry name" value="PP2Cc"/>
    <property type="match status" value="1"/>
</dbReference>
<dbReference type="GO" id="GO:0004722">
    <property type="term" value="F:protein serine/threonine phosphatase activity"/>
    <property type="evidence" value="ECO:0007669"/>
    <property type="project" value="UniProtKB-EC"/>
</dbReference>
<reference evidence="8" key="1">
    <citation type="submission" date="2020-10" db="EMBL/GenBank/DDBJ databases">
        <authorList>
            <person name="Han B."/>
            <person name="Lu T."/>
            <person name="Zhao Q."/>
            <person name="Huang X."/>
            <person name="Zhao Y."/>
        </authorList>
    </citation>
    <scope>NUCLEOTIDE SEQUENCE</scope>
</reference>
<evidence type="ECO:0000313" key="9">
    <source>
        <dbReference type="Proteomes" id="UP000604825"/>
    </source>
</evidence>
<accession>A0A811MTH3</accession>
<dbReference type="AlphaFoldDB" id="A0A811MTH3"/>
<comment type="catalytic activity">
    <reaction evidence="5">
        <text>O-phospho-L-threonyl-[protein] + H2O = L-threonyl-[protein] + phosphate</text>
        <dbReference type="Rhea" id="RHEA:47004"/>
        <dbReference type="Rhea" id="RHEA-COMP:11060"/>
        <dbReference type="Rhea" id="RHEA-COMP:11605"/>
        <dbReference type="ChEBI" id="CHEBI:15377"/>
        <dbReference type="ChEBI" id="CHEBI:30013"/>
        <dbReference type="ChEBI" id="CHEBI:43474"/>
        <dbReference type="ChEBI" id="CHEBI:61977"/>
        <dbReference type="EC" id="3.1.3.16"/>
    </reaction>
</comment>
<comment type="catalytic activity">
    <reaction evidence="4">
        <text>O-phospho-L-seryl-[protein] + H2O = L-seryl-[protein] + phosphate</text>
        <dbReference type="Rhea" id="RHEA:20629"/>
        <dbReference type="Rhea" id="RHEA-COMP:9863"/>
        <dbReference type="Rhea" id="RHEA-COMP:11604"/>
        <dbReference type="ChEBI" id="CHEBI:15377"/>
        <dbReference type="ChEBI" id="CHEBI:29999"/>
        <dbReference type="ChEBI" id="CHEBI:43474"/>
        <dbReference type="ChEBI" id="CHEBI:83421"/>
        <dbReference type="EC" id="3.1.3.16"/>
    </reaction>
</comment>
<feature type="domain" description="PPM-type phosphatase" evidence="7">
    <location>
        <begin position="222"/>
        <end position="594"/>
    </location>
</feature>
<evidence type="ECO:0000259" key="7">
    <source>
        <dbReference type="PROSITE" id="PS51746"/>
    </source>
</evidence>
<dbReference type="Pfam" id="PF00481">
    <property type="entry name" value="PP2C"/>
    <property type="match status" value="1"/>
</dbReference>
<dbReference type="InterPro" id="IPR001932">
    <property type="entry name" value="PPM-type_phosphatase-like_dom"/>
</dbReference>
<dbReference type="CDD" id="cd00143">
    <property type="entry name" value="PP2Cc"/>
    <property type="match status" value="1"/>
</dbReference>
<dbReference type="Gene3D" id="3.60.40.10">
    <property type="entry name" value="PPM-type phosphatase domain"/>
    <property type="match status" value="1"/>
</dbReference>
<organism evidence="8 9">
    <name type="scientific">Miscanthus lutarioriparius</name>
    <dbReference type="NCBI Taxonomy" id="422564"/>
    <lineage>
        <taxon>Eukaryota</taxon>
        <taxon>Viridiplantae</taxon>
        <taxon>Streptophyta</taxon>
        <taxon>Embryophyta</taxon>
        <taxon>Tracheophyta</taxon>
        <taxon>Spermatophyta</taxon>
        <taxon>Magnoliopsida</taxon>
        <taxon>Liliopsida</taxon>
        <taxon>Poales</taxon>
        <taxon>Poaceae</taxon>
        <taxon>PACMAD clade</taxon>
        <taxon>Panicoideae</taxon>
        <taxon>Andropogonodae</taxon>
        <taxon>Andropogoneae</taxon>
        <taxon>Saccharinae</taxon>
        <taxon>Miscanthus</taxon>
    </lineage>
</organism>
<name>A0A811MTH3_9POAL</name>
<keyword evidence="9" id="KW-1185">Reference proteome</keyword>
<dbReference type="PANTHER" id="PTHR13832:SF349">
    <property type="entry name" value="PROTEIN PHOSPHATASE 2C 31-RELATED"/>
    <property type="match status" value="1"/>
</dbReference>
<evidence type="ECO:0000313" key="8">
    <source>
        <dbReference type="EMBL" id="CAD6210617.1"/>
    </source>
</evidence>
<dbReference type="InterPro" id="IPR036457">
    <property type="entry name" value="PPM-type-like_dom_sf"/>
</dbReference>
<comment type="caution">
    <text evidence="8">The sequence shown here is derived from an EMBL/GenBank/DDBJ whole genome shotgun (WGS) entry which is preliminary data.</text>
</comment>
<sequence>MGNGITKNPCFSGDPYAAAIVSDPFPDDSQGHSFTYVPSGAAFDQPTTAAAMSSESSFFSLSGAAISANQVTSASMPSFRLYNGMTWPLSIACMFESSQSLTAVPLQAAPPRLSMSGPVQFTSGRFSETSGSASTTTDSPFMSGPLDQSSAASSSVAVGVQPSVSQLIAERRAARSRLRDERSLLRFFVRTASKLQLGSPHYGRGPQEHPAEPIKVSFSDGDYRSPPNDNVEWAQGMAGEDRFHIAVSEEHGWVFVGIYDGFNGPDATDYLFANRYIAVHNELKGVLWDDIQTGDGARCGNNATTPVHRDVLRALARALKKTEEEFFAAAEERAADSPELGLMGSCVLVMVMKGKDIYVMNVGDSRAVLARRPEPDLKNVLGKASQDLQQFKAEIMRELQAHDIDGLQAVQLTAEHSTAVQEEVMRIKGQHLNDRHAIVNGRVKGKINVTRAFGVAYLKQSRTRTVTASNQSYSSQPKSNSRLLEAFRINYVGTDPYVTCAPSRCHHRIVGSQDKFLALSSDGLYQYFTNKEVVDQVEAFTAAEPDGDPAQHLVGELVHRAARKAGMETRQLLEIPRGARRHYHHDVSVIVISFQGRIWRSSV</sequence>
<dbReference type="SUPFAM" id="SSF81606">
    <property type="entry name" value="PP2C-like"/>
    <property type="match status" value="1"/>
</dbReference>
<dbReference type="Proteomes" id="UP000604825">
    <property type="component" value="Unassembled WGS sequence"/>
</dbReference>
<evidence type="ECO:0000256" key="3">
    <source>
        <dbReference type="ARBA" id="ARBA00022912"/>
    </source>
</evidence>
<keyword evidence="2" id="KW-0378">Hydrolase</keyword>
<dbReference type="OrthoDB" id="420076at2759"/>
<dbReference type="InterPro" id="IPR015655">
    <property type="entry name" value="PP2C"/>
</dbReference>